<feature type="region of interest" description="Disordered" evidence="2">
    <location>
        <begin position="752"/>
        <end position="858"/>
    </location>
</feature>
<feature type="coiled-coil region" evidence="1">
    <location>
        <begin position="618"/>
        <end position="652"/>
    </location>
</feature>
<feature type="compositionally biased region" description="Polar residues" evidence="2">
    <location>
        <begin position="846"/>
        <end position="858"/>
    </location>
</feature>
<evidence type="ECO:0000256" key="1">
    <source>
        <dbReference type="SAM" id="Coils"/>
    </source>
</evidence>
<feature type="region of interest" description="Disordered" evidence="2">
    <location>
        <begin position="33"/>
        <end position="64"/>
    </location>
</feature>
<dbReference type="PANTHER" id="PTHR34343">
    <property type="entry name" value="SEROLOGICALLY DEFINED COLON CANCER ANTIGEN 8"/>
    <property type="match status" value="1"/>
</dbReference>
<feature type="region of interest" description="Disordered" evidence="2">
    <location>
        <begin position="580"/>
        <end position="600"/>
    </location>
</feature>
<evidence type="ECO:0008006" key="5">
    <source>
        <dbReference type="Google" id="ProtNLM"/>
    </source>
</evidence>
<dbReference type="GO" id="GO:0030010">
    <property type="term" value="P:establishment of cell polarity"/>
    <property type="evidence" value="ECO:0007669"/>
    <property type="project" value="TreeGrafter"/>
</dbReference>
<dbReference type="PANTHER" id="PTHR34343:SF1">
    <property type="entry name" value="SEROLOGICALLY DEFINED COLON CANCER ANTIGEN 8"/>
    <property type="match status" value="1"/>
</dbReference>
<feature type="compositionally biased region" description="Polar residues" evidence="2">
    <location>
        <begin position="585"/>
        <end position="595"/>
    </location>
</feature>
<gene>
    <name evidence="3" type="ORF">Cfor_01011</name>
</gene>
<proteinExistence type="predicted"/>
<feature type="region of interest" description="Disordered" evidence="2">
    <location>
        <begin position="255"/>
        <end position="279"/>
    </location>
</feature>
<accession>A0A6L2Q3U6</accession>
<name>A0A6L2Q3U6_COPFO</name>
<comment type="caution">
    <text evidence="3">The sequence shown here is derived from an EMBL/GenBank/DDBJ whole genome shotgun (WGS) entry which is preliminary data.</text>
</comment>
<reference evidence="4" key="1">
    <citation type="submission" date="2020-01" db="EMBL/GenBank/DDBJ databases">
        <title>Draft genome sequence of the Termite Coptotermes fromosanus.</title>
        <authorList>
            <person name="Itakura S."/>
            <person name="Yosikawa Y."/>
            <person name="Umezawa K."/>
        </authorList>
    </citation>
    <scope>NUCLEOTIDE SEQUENCE [LARGE SCALE GENOMIC DNA]</scope>
</reference>
<dbReference type="EMBL" id="BLKM01000907">
    <property type="protein sequence ID" value="GFG39581.1"/>
    <property type="molecule type" value="Genomic_DNA"/>
</dbReference>
<protein>
    <recommendedName>
        <fullName evidence="5">Serologically defined colon cancer antigen 8 homolog</fullName>
    </recommendedName>
</protein>
<feature type="coiled-coil region" evidence="1">
    <location>
        <begin position="197"/>
        <end position="238"/>
    </location>
</feature>
<sequence length="858" mass="98881">MLGGGGSTVPRRATSFMVRPRLAGSVRSYLRPRVTHPGTFNTSDMGQSYRKPRARKYTGSHKMESLKKRTPDYTDIAYREAVARLKYLLAESYSTHSSPTRSSQFHRVDDSGDEVESVALSERSRHQHQHFLPPYRAPLYGSKRALFTDSTTKLPHAYSTQNLPTVVVEGGTGTTEGQDRVLKPEGSLPPPELTAFIERQEEYIEQLEKESQYCRDELAALLAKVKEVISENEGLHEKEKAGLLKSVFDCFETGDEDDQEMEPEGKPEKQKIQSGTKKRLEGPSIVFESRISELEAQLTQTKMDLRKALEEADLYKKKLGDQPLSFETHTLLSAADCDSYRQQIENLQREKDELNESMIKLQASVTQLREKEAEASLKVKRSLDIVDQAQFEKSQAELEVRRLKDELDRLHEKVREMLQEQGRKVQDERMQLERRYTQQMEQLSTDLTSQWDSTSKLQLELEKQRRVEVDLRRDLQQKTVTIEELKKELQNKIGSLQTELVQAAVDRGSLEQELAASRLAVERAERDGRQEASRLQAEVAALRQRLDRADADLMHSRRENLRLTEQVASLEREANLAKMTKENAHGSSSSPSKQKTGQREKELTAMIMDMEAKHAQTVAELEGMIQSQNQVMEKLKDECHSLTEKLEESSTRHKRERACLREDNAMLMDKLGQLWEIQKQQQQHHLLVANSEQATYEQHTVKYVTGTEFMLPYVHQYALKFYTDATTTKPSHIRKCGNDDTYARDLTESQIHPSSEQYNPQQYQQYQPQSNQHQYEPEPSQQQYQSEPSQQHYQPESSEQQYQLEPSHYQYQHESNEQHYQSESTEQQYQPKSSESATSEAFKAEQSLSPPQPQSTEA</sequence>
<keyword evidence="1" id="KW-0175">Coiled coil</keyword>
<organism evidence="3 4">
    <name type="scientific">Coptotermes formosanus</name>
    <name type="common">Formosan subterranean termite</name>
    <dbReference type="NCBI Taxonomy" id="36987"/>
    <lineage>
        <taxon>Eukaryota</taxon>
        <taxon>Metazoa</taxon>
        <taxon>Ecdysozoa</taxon>
        <taxon>Arthropoda</taxon>
        <taxon>Hexapoda</taxon>
        <taxon>Insecta</taxon>
        <taxon>Pterygota</taxon>
        <taxon>Neoptera</taxon>
        <taxon>Polyneoptera</taxon>
        <taxon>Dictyoptera</taxon>
        <taxon>Blattodea</taxon>
        <taxon>Blattoidea</taxon>
        <taxon>Termitoidae</taxon>
        <taxon>Rhinotermitidae</taxon>
        <taxon>Coptotermes</taxon>
    </lineage>
</organism>
<dbReference type="OrthoDB" id="10252347at2759"/>
<dbReference type="GO" id="GO:0005814">
    <property type="term" value="C:centriole"/>
    <property type="evidence" value="ECO:0007669"/>
    <property type="project" value="TreeGrafter"/>
</dbReference>
<evidence type="ECO:0000313" key="3">
    <source>
        <dbReference type="EMBL" id="GFG39581.1"/>
    </source>
</evidence>
<feature type="compositionally biased region" description="Polar residues" evidence="2">
    <location>
        <begin position="809"/>
        <end position="839"/>
    </location>
</feature>
<dbReference type="GO" id="GO:0005813">
    <property type="term" value="C:centrosome"/>
    <property type="evidence" value="ECO:0007669"/>
    <property type="project" value="InterPro"/>
</dbReference>
<dbReference type="InParanoid" id="A0A6L2Q3U6"/>
<dbReference type="Pfam" id="PF15964">
    <property type="entry name" value="CCCAP"/>
    <property type="match status" value="1"/>
</dbReference>
<feature type="coiled-coil region" evidence="1">
    <location>
        <begin position="468"/>
        <end position="580"/>
    </location>
</feature>
<dbReference type="GO" id="GO:0035148">
    <property type="term" value="P:tube formation"/>
    <property type="evidence" value="ECO:0007669"/>
    <property type="project" value="TreeGrafter"/>
</dbReference>
<evidence type="ECO:0000256" key="2">
    <source>
        <dbReference type="SAM" id="MobiDB-lite"/>
    </source>
</evidence>
<feature type="compositionally biased region" description="Low complexity" evidence="2">
    <location>
        <begin position="753"/>
        <end position="803"/>
    </location>
</feature>
<dbReference type="GO" id="GO:0007098">
    <property type="term" value="P:centrosome cycle"/>
    <property type="evidence" value="ECO:0007669"/>
    <property type="project" value="InterPro"/>
</dbReference>
<dbReference type="AlphaFoldDB" id="A0A6L2Q3U6"/>
<evidence type="ECO:0000313" key="4">
    <source>
        <dbReference type="Proteomes" id="UP000502823"/>
    </source>
</evidence>
<dbReference type="InterPro" id="IPR031887">
    <property type="entry name" value="SDCCAG8"/>
</dbReference>
<dbReference type="FunCoup" id="A0A6L2Q3U6">
    <property type="interactions" value="38"/>
</dbReference>
<dbReference type="GO" id="GO:0001764">
    <property type="term" value="P:neuron migration"/>
    <property type="evidence" value="ECO:0007669"/>
    <property type="project" value="TreeGrafter"/>
</dbReference>
<dbReference type="Proteomes" id="UP000502823">
    <property type="component" value="Unassembled WGS sequence"/>
</dbReference>
<keyword evidence="4" id="KW-1185">Reference proteome</keyword>
<feature type="compositionally biased region" description="Basic residues" evidence="2">
    <location>
        <begin position="50"/>
        <end position="59"/>
    </location>
</feature>
<feature type="coiled-coil region" evidence="1">
    <location>
        <begin position="291"/>
        <end position="435"/>
    </location>
</feature>